<feature type="domain" description="Dienelactone hydrolase" evidence="1">
    <location>
        <begin position="3"/>
        <end position="121"/>
    </location>
</feature>
<dbReference type="InterPro" id="IPR002925">
    <property type="entry name" value="Dienelactn_hydro"/>
</dbReference>
<dbReference type="Gene3D" id="3.40.50.1820">
    <property type="entry name" value="alpha/beta hydrolase"/>
    <property type="match status" value="1"/>
</dbReference>
<organism evidence="3">
    <name type="scientific">Wolinella succinogenes (strain ATCC 29543 / DSM 1740 / CCUG 13145 / JCM 31913 / LMG 7466 / NCTC 11488 / FDC 602W)</name>
    <name type="common">Vibrio succinogenes</name>
    <dbReference type="NCBI Taxonomy" id="273121"/>
    <lineage>
        <taxon>Bacteria</taxon>
        <taxon>Pseudomonadati</taxon>
        <taxon>Campylobacterota</taxon>
        <taxon>Epsilonproteobacteria</taxon>
        <taxon>Campylobacterales</taxon>
        <taxon>Helicobacteraceae</taxon>
        <taxon>Wolinella</taxon>
    </lineage>
</organism>
<dbReference type="KEGG" id="wsu:WS0572"/>
<keyword evidence="3" id="KW-1185">Reference proteome</keyword>
<dbReference type="GO" id="GO:0016787">
    <property type="term" value="F:hydrolase activity"/>
    <property type="evidence" value="ECO:0007669"/>
    <property type="project" value="InterPro"/>
</dbReference>
<gene>
    <name evidence="2" type="primary">hisS</name>
    <name evidence="2" type="ordered locus">WS0572</name>
</gene>
<dbReference type="PANTHER" id="PTHR46623">
    <property type="entry name" value="CARBOXYMETHYLENEBUTENOLIDASE-RELATED"/>
    <property type="match status" value="1"/>
</dbReference>
<evidence type="ECO:0000313" key="2">
    <source>
        <dbReference type="EMBL" id="CAE09706.1"/>
    </source>
</evidence>
<dbReference type="InterPro" id="IPR051049">
    <property type="entry name" value="Dienelactone_hydrolase-like"/>
</dbReference>
<dbReference type="eggNOG" id="COG0412">
    <property type="taxonomic scope" value="Bacteria"/>
</dbReference>
<dbReference type="AlphaFoldDB" id="Q7MSC9"/>
<dbReference type="Proteomes" id="UP000000422">
    <property type="component" value="Chromosome"/>
</dbReference>
<sequence>MRKTIIIIHEIYGITENLKKLSKELEAKGYRVVLPSLFLDNYSGDNEEYSYKKYFAEVGFDNSIGKIDKIIEKNGADSIVLIGFSIGATLAWMKSNDLRIKGVIGFYGSRIRNNLLINPLIPTKLYFCNEATFEVDTLIEKLRIKNNLELTKIKGDHGFYSKLLFNHNMIQETNKIIFNDLDKIYINI</sequence>
<proteinExistence type="predicted"/>
<dbReference type="Pfam" id="PF01738">
    <property type="entry name" value="DLH"/>
    <property type="match status" value="1"/>
</dbReference>
<protein>
    <recommendedName>
        <fullName evidence="1">Dienelactone hydrolase domain-containing protein</fullName>
    </recommendedName>
</protein>
<dbReference type="STRING" id="273121.WS0572"/>
<evidence type="ECO:0000259" key="1">
    <source>
        <dbReference type="Pfam" id="PF01738"/>
    </source>
</evidence>
<dbReference type="SMR" id="Q7MSC9"/>
<name>Q7MSC9_WOLSU</name>
<evidence type="ECO:0000313" key="3">
    <source>
        <dbReference type="Proteomes" id="UP000000422"/>
    </source>
</evidence>
<dbReference type="SUPFAM" id="SSF53474">
    <property type="entry name" value="alpha/beta-Hydrolases"/>
    <property type="match status" value="1"/>
</dbReference>
<dbReference type="HOGENOM" id="CLU_054590_9_0_7"/>
<dbReference type="InterPro" id="IPR029058">
    <property type="entry name" value="AB_hydrolase_fold"/>
</dbReference>
<dbReference type="PANTHER" id="PTHR46623:SF6">
    <property type="entry name" value="ALPHA_BETA-HYDROLASES SUPERFAMILY PROTEIN"/>
    <property type="match status" value="1"/>
</dbReference>
<dbReference type="EMBL" id="BX571658">
    <property type="protein sequence ID" value="CAE09706.1"/>
    <property type="molecule type" value="Genomic_DNA"/>
</dbReference>
<accession>Q7MSC9</accession>
<dbReference type="RefSeq" id="WP_011138506.1">
    <property type="nucleotide sequence ID" value="NC_005090.1"/>
</dbReference>
<reference evidence="2 3" key="1">
    <citation type="journal article" date="2003" name="Proc. Natl. Acad. Sci. U.S.A.">
        <title>Complete genome sequence and analysis of Wolinella succinogenes.</title>
        <authorList>
            <person name="Baar C."/>
            <person name="Eppinger M."/>
            <person name="Raddatz G."/>
            <person name="Simon JM."/>
            <person name="Lanz C."/>
            <person name="Klimmek O."/>
            <person name="Nandakumar R."/>
            <person name="Gross R."/>
            <person name="Rosinus A."/>
            <person name="Keller H."/>
            <person name="Jagtap P."/>
            <person name="Linke B."/>
            <person name="Meyer F."/>
            <person name="Lederer H."/>
            <person name="Schuster S.C."/>
        </authorList>
    </citation>
    <scope>NUCLEOTIDE SEQUENCE [LARGE SCALE GENOMIC DNA]</scope>
    <source>
        <strain evidence="3">ATCC 29543 / DSM 1740 / CCUG 13145 / JCM 31913 / LMG 7466 / NCTC 11488 / FDC 602W</strain>
    </source>
</reference>